<feature type="chain" id="PRO_5047463881" description="Lipoprotein" evidence="2">
    <location>
        <begin position="30"/>
        <end position="262"/>
    </location>
</feature>
<dbReference type="RefSeq" id="WP_279951407.1">
    <property type="nucleotide sequence ID" value="NZ_BAABEN010000006.1"/>
</dbReference>
<organism evidence="3 4">
    <name type="scientific">Streptomyces chitinivorans</name>
    <dbReference type="NCBI Taxonomy" id="1257027"/>
    <lineage>
        <taxon>Bacteria</taxon>
        <taxon>Bacillati</taxon>
        <taxon>Actinomycetota</taxon>
        <taxon>Actinomycetes</taxon>
        <taxon>Kitasatosporales</taxon>
        <taxon>Streptomycetaceae</taxon>
        <taxon>Streptomyces</taxon>
    </lineage>
</organism>
<comment type="caution">
    <text evidence="3">The sequence shown here is derived from an EMBL/GenBank/DDBJ whole genome shotgun (WGS) entry which is preliminary data.</text>
</comment>
<evidence type="ECO:0000256" key="1">
    <source>
        <dbReference type="SAM" id="MobiDB-lite"/>
    </source>
</evidence>
<keyword evidence="2" id="KW-0732">Signal</keyword>
<protein>
    <recommendedName>
        <fullName evidence="5">Lipoprotein</fullName>
    </recommendedName>
</protein>
<keyword evidence="4" id="KW-1185">Reference proteome</keyword>
<accession>A0ABW7HSN0</accession>
<proteinExistence type="predicted"/>
<gene>
    <name evidence="3" type="ORF">ACG5V6_11645</name>
</gene>
<name>A0ABW7HSN0_9ACTN</name>
<reference evidence="3 4" key="1">
    <citation type="submission" date="2024-10" db="EMBL/GenBank/DDBJ databases">
        <authorList>
            <person name="Cho J.-C."/>
        </authorList>
    </citation>
    <scope>NUCLEOTIDE SEQUENCE [LARGE SCALE GENOMIC DNA]</scope>
    <source>
        <strain evidence="3 4">KCTC29696</strain>
    </source>
</reference>
<evidence type="ECO:0000313" key="3">
    <source>
        <dbReference type="EMBL" id="MFH0248867.1"/>
    </source>
</evidence>
<evidence type="ECO:0008006" key="5">
    <source>
        <dbReference type="Google" id="ProtNLM"/>
    </source>
</evidence>
<dbReference type="Proteomes" id="UP001607069">
    <property type="component" value="Unassembled WGS sequence"/>
</dbReference>
<evidence type="ECO:0000313" key="4">
    <source>
        <dbReference type="Proteomes" id="UP001607069"/>
    </source>
</evidence>
<feature type="signal peptide" evidence="2">
    <location>
        <begin position="1"/>
        <end position="29"/>
    </location>
</feature>
<feature type="region of interest" description="Disordered" evidence="1">
    <location>
        <begin position="29"/>
        <end position="62"/>
    </location>
</feature>
<dbReference type="EMBL" id="JBIHMK010000035">
    <property type="protein sequence ID" value="MFH0248867.1"/>
    <property type="molecule type" value="Genomic_DNA"/>
</dbReference>
<sequence length="262" mass="26936">MEGTAAAVRGRTSLPAAALALALAVTACGAGGGSREAGDAKPSPSSAEEGTGGSAARKAAGRERLEAAAFEAGGTAASYSVSPVTEEPLWDLMEYRADRAECQPLVSLAAGAVDDDPVAEVHREVELDDFGLDGGPTGRGVAVQLRSYGPGGAARVLSALRKAGTECAGGFTEERVLAEAVYRSVEPVEEPEAGDEAVAYRLRIEDVKDAELVLTEYLTVVRSGSTTLSFRLEALSPDDPGPVPDDLVRAQWEAFEKSGAGA</sequence>
<evidence type="ECO:0000256" key="2">
    <source>
        <dbReference type="SAM" id="SignalP"/>
    </source>
</evidence>